<feature type="region of interest" description="Disordered" evidence="1">
    <location>
        <begin position="112"/>
        <end position="143"/>
    </location>
</feature>
<organism evidence="2">
    <name type="scientific">Ditylum brightwellii</name>
    <dbReference type="NCBI Taxonomy" id="49249"/>
    <lineage>
        <taxon>Eukaryota</taxon>
        <taxon>Sar</taxon>
        <taxon>Stramenopiles</taxon>
        <taxon>Ochrophyta</taxon>
        <taxon>Bacillariophyta</taxon>
        <taxon>Mediophyceae</taxon>
        <taxon>Lithodesmiophycidae</taxon>
        <taxon>Lithodesmiales</taxon>
        <taxon>Lithodesmiaceae</taxon>
        <taxon>Ditylum</taxon>
    </lineage>
</organism>
<dbReference type="EMBL" id="HBGN01040462">
    <property type="protein sequence ID" value="CAD9359192.1"/>
    <property type="molecule type" value="Transcribed_RNA"/>
</dbReference>
<feature type="compositionally biased region" description="Polar residues" evidence="1">
    <location>
        <begin position="78"/>
        <end position="96"/>
    </location>
</feature>
<protein>
    <submittedName>
        <fullName evidence="2">Uncharacterized protein</fullName>
    </submittedName>
</protein>
<reference evidence="2" key="1">
    <citation type="submission" date="2021-01" db="EMBL/GenBank/DDBJ databases">
        <authorList>
            <person name="Corre E."/>
            <person name="Pelletier E."/>
            <person name="Niang G."/>
            <person name="Scheremetjew M."/>
            <person name="Finn R."/>
            <person name="Kale V."/>
            <person name="Holt S."/>
            <person name="Cochrane G."/>
            <person name="Meng A."/>
            <person name="Brown T."/>
            <person name="Cohen L."/>
        </authorList>
    </citation>
    <scope>NUCLEOTIDE SEQUENCE</scope>
    <source>
        <strain evidence="2">Pop2</strain>
    </source>
</reference>
<feature type="compositionally biased region" description="Basic and acidic residues" evidence="1">
    <location>
        <begin position="15"/>
        <end position="24"/>
    </location>
</feature>
<feature type="compositionally biased region" description="Polar residues" evidence="1">
    <location>
        <begin position="1"/>
        <end position="14"/>
    </location>
</feature>
<feature type="region of interest" description="Disordered" evidence="1">
    <location>
        <begin position="59"/>
        <end position="96"/>
    </location>
</feature>
<gene>
    <name evidence="2" type="ORF">DBRI1063_LOCUS25908</name>
</gene>
<sequence length="539" mass="60354">MTMPTSISAPSKSENQADIHQRPERAPSGIKAVACMVAICLFTFKFQDGLIRKSSIFVSDDSSNNNNNNKNNNHNHNIQSMNLVSSGDNNGADTENAGTTVHVARSSNFSTSLNKTFTSSPNNNTHPKPTDRDINATTTTTATTPNKRPHLWLDAITYAEGIAGWKTSLLELLYFAQKMDGGATLVEPCMASGRLRSCGRFETRGVPVSEIFDLDEYMTPSDGNSSKYPVMVSYDDYQRVVGNTAVGKTKVCMLQNQNLSIDKRCTKDTSWIMKMKQNNIQRMMNKSNQEHFTLHLEDYWRGSVYALGWQLGMYIPNDKEFVKGMEILKKGVFEGKTIPFHPKHVQFVDDLLQRANITTNNFSAIHWRAEKKGMDFMRCARAVNEVKHIMLHKMMTDATMKDEESSQHKFVLMSSLNENEDMMWSGSRNSIVNGTASSQQALHYLLRDNGFIKIDGLLEMQAKKVHDDPGMLAIYDLIIATKANNFATCARDGKTGCNGVTKRLCDACNHVGKFGRLATSLRKDDADHRGSSFECWPSK</sequence>
<name>A0A7S2A665_9STRA</name>
<proteinExistence type="predicted"/>
<evidence type="ECO:0000256" key="1">
    <source>
        <dbReference type="SAM" id="MobiDB-lite"/>
    </source>
</evidence>
<feature type="compositionally biased region" description="Low complexity" evidence="1">
    <location>
        <begin position="64"/>
        <end position="77"/>
    </location>
</feature>
<evidence type="ECO:0000313" key="2">
    <source>
        <dbReference type="EMBL" id="CAD9359192.1"/>
    </source>
</evidence>
<feature type="region of interest" description="Disordered" evidence="1">
    <location>
        <begin position="1"/>
        <end position="24"/>
    </location>
</feature>
<accession>A0A7S2A665</accession>
<feature type="compositionally biased region" description="Polar residues" evidence="1">
    <location>
        <begin position="112"/>
        <end position="127"/>
    </location>
</feature>
<dbReference type="AlphaFoldDB" id="A0A7S2A665"/>